<comment type="caution">
    <text evidence="6">Lacks conserved residue(s) required for the propagation of feature annotation.</text>
</comment>
<dbReference type="SUPFAM" id="SSF48726">
    <property type="entry name" value="Immunoglobulin"/>
    <property type="match status" value="1"/>
</dbReference>
<dbReference type="GO" id="GO:0030215">
    <property type="term" value="F:semaphorin receptor binding"/>
    <property type="evidence" value="ECO:0007669"/>
    <property type="project" value="InterPro"/>
</dbReference>
<gene>
    <name evidence="10" type="ORF">PBY51_018576</name>
</gene>
<dbReference type="GO" id="GO:0007411">
    <property type="term" value="P:axon guidance"/>
    <property type="evidence" value="ECO:0007669"/>
    <property type="project" value="TreeGrafter"/>
</dbReference>
<dbReference type="GO" id="GO:0005615">
    <property type="term" value="C:extracellular space"/>
    <property type="evidence" value="ECO:0007669"/>
    <property type="project" value="TreeGrafter"/>
</dbReference>
<dbReference type="SUPFAM" id="SSF103575">
    <property type="entry name" value="Plexin repeat"/>
    <property type="match status" value="1"/>
</dbReference>
<keyword evidence="3" id="KW-0472">Membrane</keyword>
<comment type="similarity">
    <text evidence="2">Belongs to the semaphorin family.</text>
</comment>
<organism evidence="10 11">
    <name type="scientific">Eleginops maclovinus</name>
    <name type="common">Patagonian blennie</name>
    <name type="synonym">Eleginus maclovinus</name>
    <dbReference type="NCBI Taxonomy" id="56733"/>
    <lineage>
        <taxon>Eukaryota</taxon>
        <taxon>Metazoa</taxon>
        <taxon>Chordata</taxon>
        <taxon>Craniata</taxon>
        <taxon>Vertebrata</taxon>
        <taxon>Euteleostomi</taxon>
        <taxon>Actinopterygii</taxon>
        <taxon>Neopterygii</taxon>
        <taxon>Teleostei</taxon>
        <taxon>Neoteleostei</taxon>
        <taxon>Acanthomorphata</taxon>
        <taxon>Eupercaria</taxon>
        <taxon>Perciformes</taxon>
        <taxon>Notothenioidei</taxon>
        <taxon>Eleginopidae</taxon>
        <taxon>Eleginops</taxon>
    </lineage>
</organism>
<dbReference type="GO" id="GO:0030335">
    <property type="term" value="P:positive regulation of cell migration"/>
    <property type="evidence" value="ECO:0007669"/>
    <property type="project" value="TreeGrafter"/>
</dbReference>
<dbReference type="InterPro" id="IPR007110">
    <property type="entry name" value="Ig-like_dom"/>
</dbReference>
<dbReference type="InterPro" id="IPR036179">
    <property type="entry name" value="Ig-like_dom_sf"/>
</dbReference>
<dbReference type="PROSITE" id="PS51004">
    <property type="entry name" value="SEMA"/>
    <property type="match status" value="1"/>
</dbReference>
<feature type="chain" id="PRO_5042921215" evidence="7">
    <location>
        <begin position="18"/>
        <end position="636"/>
    </location>
</feature>
<keyword evidence="4" id="KW-1015">Disulfide bond</keyword>
<feature type="domain" description="Sema" evidence="9">
    <location>
        <begin position="28"/>
        <end position="461"/>
    </location>
</feature>
<evidence type="ECO:0000256" key="4">
    <source>
        <dbReference type="ARBA" id="ARBA00023157"/>
    </source>
</evidence>
<dbReference type="FunFam" id="2.60.40.10:FF:001170">
    <property type="entry name" value="Sema domain, immunoglobulin domain (Ig), short basic domain, secreted, (Semaphorin) 3F"/>
    <property type="match status" value="1"/>
</dbReference>
<dbReference type="Gene3D" id="3.30.1680.10">
    <property type="entry name" value="ligand-binding face of the semaphorins, domain 2"/>
    <property type="match status" value="1"/>
</dbReference>
<dbReference type="Gene3D" id="2.130.10.10">
    <property type="entry name" value="YVTN repeat-like/Quinoprotein amine dehydrogenase"/>
    <property type="match status" value="1"/>
</dbReference>
<evidence type="ECO:0000256" key="1">
    <source>
        <dbReference type="ARBA" id="ARBA00004370"/>
    </source>
</evidence>
<dbReference type="InterPro" id="IPR013783">
    <property type="entry name" value="Ig-like_fold"/>
</dbReference>
<dbReference type="InterPro" id="IPR036352">
    <property type="entry name" value="Semap_dom_sf"/>
</dbReference>
<feature type="domain" description="Ig-like" evidence="8">
    <location>
        <begin position="525"/>
        <end position="607"/>
    </location>
</feature>
<dbReference type="GO" id="GO:0043931">
    <property type="term" value="P:ossification involved in bone maturation"/>
    <property type="evidence" value="ECO:0007669"/>
    <property type="project" value="TreeGrafter"/>
</dbReference>
<dbReference type="Gene3D" id="2.60.40.10">
    <property type="entry name" value="Immunoglobulins"/>
    <property type="match status" value="1"/>
</dbReference>
<evidence type="ECO:0000313" key="10">
    <source>
        <dbReference type="EMBL" id="KAK5873541.1"/>
    </source>
</evidence>
<comment type="caution">
    <text evidence="10">The sequence shown here is derived from an EMBL/GenBank/DDBJ whole genome shotgun (WGS) entry which is preliminary data.</text>
</comment>
<dbReference type="GO" id="GO:0005886">
    <property type="term" value="C:plasma membrane"/>
    <property type="evidence" value="ECO:0007669"/>
    <property type="project" value="TreeGrafter"/>
</dbReference>
<dbReference type="SMART" id="SM00630">
    <property type="entry name" value="Sema"/>
    <property type="match status" value="1"/>
</dbReference>
<dbReference type="Proteomes" id="UP001346869">
    <property type="component" value="Unassembled WGS sequence"/>
</dbReference>
<comment type="subcellular location">
    <subcellularLocation>
        <location evidence="1">Membrane</location>
    </subcellularLocation>
</comment>
<dbReference type="Pfam" id="PF01437">
    <property type="entry name" value="PSI"/>
    <property type="match status" value="1"/>
</dbReference>
<name>A0AAN7Y0J7_ELEMC</name>
<evidence type="ECO:0000256" key="3">
    <source>
        <dbReference type="ARBA" id="ARBA00023136"/>
    </source>
</evidence>
<dbReference type="PANTHER" id="PTHR11036:SF144">
    <property type="entry name" value="SEMAPHORIN-7A-LIKE"/>
    <property type="match status" value="1"/>
</dbReference>
<dbReference type="GO" id="GO:0000122">
    <property type="term" value="P:negative regulation of transcription by RNA polymerase II"/>
    <property type="evidence" value="ECO:0007669"/>
    <property type="project" value="TreeGrafter"/>
</dbReference>
<dbReference type="PROSITE" id="PS50835">
    <property type="entry name" value="IG_LIKE"/>
    <property type="match status" value="1"/>
</dbReference>
<dbReference type="InterPro" id="IPR027231">
    <property type="entry name" value="Semaphorin"/>
</dbReference>
<dbReference type="GO" id="GO:0001755">
    <property type="term" value="P:neural crest cell migration"/>
    <property type="evidence" value="ECO:0007669"/>
    <property type="project" value="TreeGrafter"/>
</dbReference>
<dbReference type="InterPro" id="IPR015943">
    <property type="entry name" value="WD40/YVTN_repeat-like_dom_sf"/>
</dbReference>
<dbReference type="InterPro" id="IPR016201">
    <property type="entry name" value="PSI"/>
</dbReference>
<dbReference type="InterPro" id="IPR002165">
    <property type="entry name" value="Plexin_repeat"/>
</dbReference>
<evidence type="ECO:0000256" key="6">
    <source>
        <dbReference type="PROSITE-ProRule" id="PRU00352"/>
    </source>
</evidence>
<dbReference type="PANTHER" id="PTHR11036">
    <property type="entry name" value="SEMAPHORIN"/>
    <property type="match status" value="1"/>
</dbReference>
<evidence type="ECO:0000256" key="7">
    <source>
        <dbReference type="SAM" id="SignalP"/>
    </source>
</evidence>
<sequence length="636" mass="71719">MLLLLFSLYLTCSRVHTSTEATSKHAPRMIFTPKETAMTRHPLLEHHAPAGIVLGKEPNKVIVAGPKHLNSFNFQNRPEPEEINVPWTECLKADPPQRGEGDCDYNISLVQKMGANNLFLCGTDGKETACCDMDLSEKPPRCMSSGKMEKIKGSIRGFIIEEGEPAALVDSDLYVTYSGSKGDVGIHRFGSNRVGPSLHDREQHYVGLVPSRDRDLQGKVFGFYKQRNTDSGLYSGMWIPFVTRVCMRDVGGPKNLLQFSWTSQVNARLFCGDTKSRRHFSELVDVATVEAEPWEDTRVYALFRNEWGMSAVCVYTMRDIEHIFTTSTFKGKDPQNGRLRTCDQDSTKIHMDVLKKIKENSEMEDWVRPIYNTGPILSNHHNYTHIYVDPAQNNGGDPHTMLYLSLRKGGIHKVVQKENHSFIIAEYQPFAHGDHILSLLLHSPTRKLYVTSRNELVQMDVENCAQYGDRCEDCVLARDPYCSWNDSHCTPNTQNMLQDEIKANLDICVSSRRFESSRTGRQYPPEADKSTTSITLPSNSKYFLQCPVKSNHASYTWFYQGGGASSGLEETPGLLLIHSMSPDQEGRYKCVSEERGYRRELADYTLQLESRAGVRTSTSLLLGLCLTAALIHSLSC</sequence>
<dbReference type="GO" id="GO:0071526">
    <property type="term" value="P:semaphorin-plexin signaling pathway"/>
    <property type="evidence" value="ECO:0007669"/>
    <property type="project" value="TreeGrafter"/>
</dbReference>
<accession>A0AAN7Y0J7</accession>
<keyword evidence="5" id="KW-0325">Glycoprotein</keyword>
<reference evidence="10 11" key="1">
    <citation type="journal article" date="2023" name="Genes (Basel)">
        <title>Chromosome-Level Genome Assembly and Circadian Gene Repertoire of the Patagonia Blennie Eleginops maclovinus-The Closest Ancestral Proxy of Antarctic Cryonotothenioids.</title>
        <authorList>
            <person name="Cheng C.C."/>
            <person name="Rivera-Colon A.G."/>
            <person name="Minhas B.F."/>
            <person name="Wilson L."/>
            <person name="Rayamajhi N."/>
            <person name="Vargas-Chacoff L."/>
            <person name="Catchen J.M."/>
        </authorList>
    </citation>
    <scope>NUCLEOTIDE SEQUENCE [LARGE SCALE GENOMIC DNA]</scope>
    <source>
        <strain evidence="10">JMC-PN-2008</strain>
    </source>
</reference>
<proteinExistence type="inferred from homology"/>
<keyword evidence="7" id="KW-0732">Signal</keyword>
<protein>
    <submittedName>
        <fullName evidence="10">Uncharacterized protein</fullName>
    </submittedName>
</protein>
<evidence type="ECO:0000256" key="2">
    <source>
        <dbReference type="ARBA" id="ARBA00009492"/>
    </source>
</evidence>
<dbReference type="SMART" id="SM00423">
    <property type="entry name" value="PSI"/>
    <property type="match status" value="1"/>
</dbReference>
<feature type="signal peptide" evidence="7">
    <location>
        <begin position="1"/>
        <end position="17"/>
    </location>
</feature>
<dbReference type="InterPro" id="IPR001627">
    <property type="entry name" value="Semap_dom"/>
</dbReference>
<dbReference type="EMBL" id="JAUZQC010000003">
    <property type="protein sequence ID" value="KAK5873541.1"/>
    <property type="molecule type" value="Genomic_DNA"/>
</dbReference>
<dbReference type="Pfam" id="PF01403">
    <property type="entry name" value="Sema"/>
    <property type="match status" value="1"/>
</dbReference>
<dbReference type="SUPFAM" id="SSF101912">
    <property type="entry name" value="Sema domain"/>
    <property type="match status" value="1"/>
</dbReference>
<dbReference type="GO" id="GO:0045499">
    <property type="term" value="F:chemorepellent activity"/>
    <property type="evidence" value="ECO:0007669"/>
    <property type="project" value="TreeGrafter"/>
</dbReference>
<evidence type="ECO:0000313" key="11">
    <source>
        <dbReference type="Proteomes" id="UP001346869"/>
    </source>
</evidence>
<evidence type="ECO:0000259" key="9">
    <source>
        <dbReference type="PROSITE" id="PS51004"/>
    </source>
</evidence>
<evidence type="ECO:0000256" key="5">
    <source>
        <dbReference type="ARBA" id="ARBA00023180"/>
    </source>
</evidence>
<dbReference type="AlphaFoldDB" id="A0AAN7Y0J7"/>
<evidence type="ECO:0000259" key="8">
    <source>
        <dbReference type="PROSITE" id="PS50835"/>
    </source>
</evidence>
<reference evidence="10 11" key="2">
    <citation type="journal article" date="2023" name="Mol. Biol. Evol.">
        <title>Genomics of Secondarily Temperate Adaptation in the Only Non-Antarctic Icefish.</title>
        <authorList>
            <person name="Rivera-Colon A.G."/>
            <person name="Rayamajhi N."/>
            <person name="Minhas B.F."/>
            <person name="Madrigal G."/>
            <person name="Bilyk K.T."/>
            <person name="Yoon V."/>
            <person name="Hune M."/>
            <person name="Gregory S."/>
            <person name="Cheng C.H.C."/>
            <person name="Catchen J.M."/>
        </authorList>
    </citation>
    <scope>NUCLEOTIDE SEQUENCE [LARGE SCALE GENOMIC DNA]</scope>
    <source>
        <strain evidence="10">JMC-PN-2008</strain>
    </source>
</reference>
<keyword evidence="11" id="KW-1185">Reference proteome</keyword>